<keyword evidence="2" id="KW-0472">Membrane</keyword>
<dbReference type="RefSeq" id="WP_253064544.1">
    <property type="nucleotide sequence ID" value="NZ_JAMXWM010000031.1"/>
</dbReference>
<feature type="compositionally biased region" description="Polar residues" evidence="1">
    <location>
        <begin position="121"/>
        <end position="130"/>
    </location>
</feature>
<feature type="compositionally biased region" description="Low complexity" evidence="1">
    <location>
        <begin position="88"/>
        <end position="120"/>
    </location>
</feature>
<accession>A0ABW5S675</accession>
<keyword evidence="2" id="KW-0812">Transmembrane</keyword>
<organism evidence="3 4">
    <name type="scientific">Sporolactobacillus shoreicorticis</name>
    <dbReference type="NCBI Taxonomy" id="1923877"/>
    <lineage>
        <taxon>Bacteria</taxon>
        <taxon>Bacillati</taxon>
        <taxon>Bacillota</taxon>
        <taxon>Bacilli</taxon>
        <taxon>Bacillales</taxon>
        <taxon>Sporolactobacillaceae</taxon>
        <taxon>Sporolactobacillus</taxon>
    </lineage>
</organism>
<name>A0ABW5S675_9BACL</name>
<sequence>MGAFIGLLGTALIVISFIYLLIISIKNLHNRNKINGANKKRLLSATGILVLGIIFFSIGMATTPTGSADNDAGSNSESSNHSIDAESNDSSSNDISSDSSVSLSSSDSSSDSSSADSSASKQVANVQKPQNGIDLSETKTTKPVATHKKQTQDKKVCPIAGLGDSKKTFGRDYGKGKGDSEMMRYKNDYILPMFSGNAAFNILLQFESTDRPTRSKNEAIQAYQEMIPLDSTKIKESSDSENNRDIIEYHSDKLAKAVDKELFSGSKQGTFIAILHENDQGKYFSVVLGTGNNP</sequence>
<keyword evidence="2" id="KW-1133">Transmembrane helix</keyword>
<evidence type="ECO:0000256" key="1">
    <source>
        <dbReference type="SAM" id="MobiDB-lite"/>
    </source>
</evidence>
<evidence type="ECO:0000313" key="4">
    <source>
        <dbReference type="Proteomes" id="UP001597399"/>
    </source>
</evidence>
<evidence type="ECO:0008006" key="5">
    <source>
        <dbReference type="Google" id="ProtNLM"/>
    </source>
</evidence>
<evidence type="ECO:0000256" key="2">
    <source>
        <dbReference type="SAM" id="Phobius"/>
    </source>
</evidence>
<keyword evidence="4" id="KW-1185">Reference proteome</keyword>
<comment type="caution">
    <text evidence="3">The sequence shown here is derived from an EMBL/GenBank/DDBJ whole genome shotgun (WGS) entry which is preliminary data.</text>
</comment>
<gene>
    <name evidence="3" type="ORF">ACFSUE_15145</name>
</gene>
<reference evidence="4" key="1">
    <citation type="journal article" date="2019" name="Int. J. Syst. Evol. Microbiol.">
        <title>The Global Catalogue of Microorganisms (GCM) 10K type strain sequencing project: providing services to taxonomists for standard genome sequencing and annotation.</title>
        <authorList>
            <consortium name="The Broad Institute Genomics Platform"/>
            <consortium name="The Broad Institute Genome Sequencing Center for Infectious Disease"/>
            <person name="Wu L."/>
            <person name="Ma J."/>
        </authorList>
    </citation>
    <scope>NUCLEOTIDE SEQUENCE [LARGE SCALE GENOMIC DNA]</scope>
    <source>
        <strain evidence="4">TISTR 2466</strain>
    </source>
</reference>
<dbReference type="EMBL" id="JBHUMQ010000034">
    <property type="protein sequence ID" value="MFD2694950.1"/>
    <property type="molecule type" value="Genomic_DNA"/>
</dbReference>
<proteinExistence type="predicted"/>
<feature type="transmembrane region" description="Helical" evidence="2">
    <location>
        <begin position="42"/>
        <end position="61"/>
    </location>
</feature>
<evidence type="ECO:0000313" key="3">
    <source>
        <dbReference type="EMBL" id="MFD2694950.1"/>
    </source>
</evidence>
<feature type="compositionally biased region" description="Polar residues" evidence="1">
    <location>
        <begin position="66"/>
        <end position="81"/>
    </location>
</feature>
<feature type="transmembrane region" description="Helical" evidence="2">
    <location>
        <begin position="6"/>
        <end position="22"/>
    </location>
</feature>
<protein>
    <recommendedName>
        <fullName evidence="5">Lipoprotein</fullName>
    </recommendedName>
</protein>
<feature type="region of interest" description="Disordered" evidence="1">
    <location>
        <begin position="66"/>
        <end position="161"/>
    </location>
</feature>
<dbReference type="Proteomes" id="UP001597399">
    <property type="component" value="Unassembled WGS sequence"/>
</dbReference>